<name>A0A0A0L9N3_CUCSA</name>
<proteinExistence type="predicted"/>
<evidence type="ECO:0000313" key="2">
    <source>
        <dbReference type="Proteomes" id="UP000029981"/>
    </source>
</evidence>
<dbReference type="PANTHER" id="PTHR48040">
    <property type="entry name" value="PLEIOTROPIC DRUG RESISTANCE PROTEIN 1-LIKE ISOFORM X1"/>
    <property type="match status" value="1"/>
</dbReference>
<dbReference type="AlphaFoldDB" id="A0A0A0L9N3"/>
<reference evidence="1 2" key="2">
    <citation type="journal article" date="2009" name="PLoS ONE">
        <title>An integrated genetic and cytogenetic map of the cucumber genome.</title>
        <authorList>
            <person name="Ren Y."/>
            <person name="Zhang Z."/>
            <person name="Liu J."/>
            <person name="Staub J.E."/>
            <person name="Han Y."/>
            <person name="Cheng Z."/>
            <person name="Li X."/>
            <person name="Lu J."/>
            <person name="Miao H."/>
            <person name="Kang H."/>
            <person name="Xie B."/>
            <person name="Gu X."/>
            <person name="Wang X."/>
            <person name="Du Y."/>
            <person name="Jin W."/>
            <person name="Huang S."/>
        </authorList>
    </citation>
    <scope>NUCLEOTIDE SEQUENCE [LARGE SCALE GENOMIC DNA]</scope>
    <source>
        <strain evidence="2">cv. 9930</strain>
    </source>
</reference>
<accession>A0A0A0L9N3</accession>
<dbReference type="eggNOG" id="KOG0065">
    <property type="taxonomic scope" value="Eukaryota"/>
</dbReference>
<dbReference type="SUPFAM" id="SSF52540">
    <property type="entry name" value="P-loop containing nucleoside triphosphate hydrolases"/>
    <property type="match status" value="1"/>
</dbReference>
<dbReference type="Gene3D" id="3.40.50.300">
    <property type="entry name" value="P-loop containing nucleotide triphosphate hydrolases"/>
    <property type="match status" value="1"/>
</dbReference>
<dbReference type="EMBL" id="CM002924">
    <property type="protein sequence ID" value="KGN58508.1"/>
    <property type="molecule type" value="Genomic_DNA"/>
</dbReference>
<reference evidence="1 2" key="3">
    <citation type="journal article" date="2010" name="BMC Genomics">
        <title>Transcriptome sequencing and comparative analysis of cucumber flowers with different sex types.</title>
        <authorList>
            <person name="Guo S."/>
            <person name="Zheng Y."/>
            <person name="Joung J.G."/>
            <person name="Liu S."/>
            <person name="Zhang Z."/>
            <person name="Crasta O.R."/>
            <person name="Sobral B.W."/>
            <person name="Xu Y."/>
            <person name="Huang S."/>
            <person name="Fei Z."/>
        </authorList>
    </citation>
    <scope>NUCLEOTIDE SEQUENCE [LARGE SCALE GENOMIC DNA]</scope>
    <source>
        <strain evidence="2">cv. 9930</strain>
    </source>
</reference>
<reference evidence="1 2" key="1">
    <citation type="journal article" date="2009" name="Nat. Genet.">
        <title>The genome of the cucumber, Cucumis sativus L.</title>
        <authorList>
            <person name="Huang S."/>
            <person name="Li R."/>
            <person name="Zhang Z."/>
            <person name="Li L."/>
            <person name="Gu X."/>
            <person name="Fan W."/>
            <person name="Lucas W.J."/>
            <person name="Wang X."/>
            <person name="Xie B."/>
            <person name="Ni P."/>
            <person name="Ren Y."/>
            <person name="Zhu H."/>
            <person name="Li J."/>
            <person name="Lin K."/>
            <person name="Jin W."/>
            <person name="Fei Z."/>
            <person name="Li G."/>
            <person name="Staub J."/>
            <person name="Kilian A."/>
            <person name="van der Vossen E.A."/>
            <person name="Wu Y."/>
            <person name="Guo J."/>
            <person name="He J."/>
            <person name="Jia Z."/>
            <person name="Ren Y."/>
            <person name="Tian G."/>
            <person name="Lu Y."/>
            <person name="Ruan J."/>
            <person name="Qian W."/>
            <person name="Wang M."/>
            <person name="Huang Q."/>
            <person name="Li B."/>
            <person name="Xuan Z."/>
            <person name="Cao J."/>
            <person name="Asan"/>
            <person name="Wu Z."/>
            <person name="Zhang J."/>
            <person name="Cai Q."/>
            <person name="Bai Y."/>
            <person name="Zhao B."/>
            <person name="Han Y."/>
            <person name="Li Y."/>
            <person name="Li X."/>
            <person name="Wang S."/>
            <person name="Shi Q."/>
            <person name="Liu S."/>
            <person name="Cho W.K."/>
            <person name="Kim J.Y."/>
            <person name="Xu Y."/>
            <person name="Heller-Uszynska K."/>
            <person name="Miao H."/>
            <person name="Cheng Z."/>
            <person name="Zhang S."/>
            <person name="Wu J."/>
            <person name="Yang Y."/>
            <person name="Kang H."/>
            <person name="Li M."/>
            <person name="Liang H."/>
            <person name="Ren X."/>
            <person name="Shi Z."/>
            <person name="Wen M."/>
            <person name="Jian M."/>
            <person name="Yang H."/>
            <person name="Zhang G."/>
            <person name="Yang Z."/>
            <person name="Chen R."/>
            <person name="Liu S."/>
            <person name="Li J."/>
            <person name="Ma L."/>
            <person name="Liu H."/>
            <person name="Zhou Y."/>
            <person name="Zhao J."/>
            <person name="Fang X."/>
            <person name="Li G."/>
            <person name="Fang L."/>
            <person name="Li Y."/>
            <person name="Liu D."/>
            <person name="Zheng H."/>
            <person name="Zhang Y."/>
            <person name="Qin N."/>
            <person name="Li Z."/>
            <person name="Yang G."/>
            <person name="Yang S."/>
            <person name="Bolund L."/>
            <person name="Kristiansen K."/>
            <person name="Zheng H."/>
            <person name="Li S."/>
            <person name="Zhang X."/>
            <person name="Yang H."/>
            <person name="Wang J."/>
            <person name="Sun R."/>
            <person name="Zhang B."/>
            <person name="Jiang S."/>
            <person name="Wang J."/>
            <person name="Du Y."/>
            <person name="Li S."/>
        </authorList>
    </citation>
    <scope>NUCLEOTIDE SEQUENCE [LARGE SCALE GENOMIC DNA]</scope>
    <source>
        <strain evidence="2">cv. 9930</strain>
    </source>
</reference>
<evidence type="ECO:0000313" key="1">
    <source>
        <dbReference type="EMBL" id="KGN58508.1"/>
    </source>
</evidence>
<dbReference type="Proteomes" id="UP000029981">
    <property type="component" value="Chromosome 3"/>
</dbReference>
<dbReference type="InterPro" id="IPR027417">
    <property type="entry name" value="P-loop_NTPase"/>
</dbReference>
<dbReference type="Gramene" id="KGN58508">
    <property type="protein sequence ID" value="KGN58508"/>
    <property type="gene ID" value="Csa_3G653400"/>
</dbReference>
<evidence type="ECO:0008006" key="3">
    <source>
        <dbReference type="Google" id="ProtNLM"/>
    </source>
</evidence>
<dbReference type="STRING" id="3659.A0A0A0L9N3"/>
<gene>
    <name evidence="1" type="ORF">Csa_3G653400</name>
</gene>
<dbReference type="PANTHER" id="PTHR48040:SF18">
    <property type="entry name" value="PLEIOTROPIC DRUG RESISTANCE PROTEIN 3-LIKE ISOFORM X1"/>
    <property type="match status" value="1"/>
</dbReference>
<reference evidence="1 2" key="4">
    <citation type="journal article" date="2011" name="BMC Genomics">
        <title>RNA-Seq improves annotation of protein-coding genes in the cucumber genome.</title>
        <authorList>
            <person name="Li Z."/>
            <person name="Zhang Z."/>
            <person name="Yan P."/>
            <person name="Huang S."/>
            <person name="Fei Z."/>
            <person name="Lin K."/>
        </authorList>
    </citation>
    <scope>NUCLEOTIDE SEQUENCE [LARGE SCALE GENOMIC DNA]</scope>
    <source>
        <strain evidence="2">cv. 9930</strain>
    </source>
</reference>
<organism evidence="1 2">
    <name type="scientific">Cucumis sativus</name>
    <name type="common">Cucumber</name>
    <dbReference type="NCBI Taxonomy" id="3659"/>
    <lineage>
        <taxon>Eukaryota</taxon>
        <taxon>Viridiplantae</taxon>
        <taxon>Streptophyta</taxon>
        <taxon>Embryophyta</taxon>
        <taxon>Tracheophyta</taxon>
        <taxon>Spermatophyta</taxon>
        <taxon>Magnoliopsida</taxon>
        <taxon>eudicotyledons</taxon>
        <taxon>Gunneridae</taxon>
        <taxon>Pentapetalae</taxon>
        <taxon>rosids</taxon>
        <taxon>fabids</taxon>
        <taxon>Cucurbitales</taxon>
        <taxon>Cucurbitaceae</taxon>
        <taxon>Benincaseae</taxon>
        <taxon>Cucumis</taxon>
    </lineage>
</organism>
<keyword evidence="2" id="KW-1185">Reference proteome</keyword>
<sequence length="84" mass="9556">MDEPTTGLYCKAAAIVMRAIKNVADTGRTIVCTIHQPSIDIFEFFDQAYNHNGMYKAIRDSQEVYIYPTSVLFHFSFIQVSSNN</sequence>
<protein>
    <recommendedName>
        <fullName evidence="3">ABC transporter family G domain-containing protein</fullName>
    </recommendedName>
</protein>